<dbReference type="Proteomes" id="UP000182932">
    <property type="component" value="Unassembled WGS sequence"/>
</dbReference>
<name>A0A975W6Z3_9RHOB</name>
<feature type="transmembrane region" description="Helical" evidence="1">
    <location>
        <begin position="116"/>
        <end position="134"/>
    </location>
</feature>
<feature type="transmembrane region" description="Helical" evidence="1">
    <location>
        <begin position="79"/>
        <end position="104"/>
    </location>
</feature>
<proteinExistence type="predicted"/>
<dbReference type="RefSeq" id="WP_083415924.1">
    <property type="nucleotide sequence ID" value="NZ_FNYY01000001.1"/>
</dbReference>
<feature type="transmembrane region" description="Helical" evidence="1">
    <location>
        <begin position="18"/>
        <end position="40"/>
    </location>
</feature>
<dbReference type="Pfam" id="PF04397">
    <property type="entry name" value="LytTR"/>
    <property type="match status" value="1"/>
</dbReference>
<evidence type="ECO:0000256" key="1">
    <source>
        <dbReference type="SAM" id="Phobius"/>
    </source>
</evidence>
<evidence type="ECO:0000259" key="2">
    <source>
        <dbReference type="PROSITE" id="PS50930"/>
    </source>
</evidence>
<dbReference type="Gene3D" id="2.40.50.1020">
    <property type="entry name" value="LytTr DNA-binding domain"/>
    <property type="match status" value="1"/>
</dbReference>
<dbReference type="AlphaFoldDB" id="A0A975W6Z3"/>
<sequence>MRETLAEIWASIDWERKIIAFFGGVLVMTLAGPFGTYEYMSFNQRLVFWLVVFTGVGFFMHVFQTTALKSAYLGRMPRLLRLGIGAVLAGLPGAAVVIFVYGVFRPAMISAEALPVIWMQVALIGWAVGTVEFFEWRQASAPEETPTRRTVFHKRLPPALGDDIISISMQDHYAEVTTPLGSHLVLIRLSDALAELKGAAGLQVHRSHYVMTAHMERFCREGGRLRLRLTDGRELPVSARYADKVRAALKQKAAA</sequence>
<dbReference type="PROSITE" id="PS50930">
    <property type="entry name" value="HTH_LYTTR"/>
    <property type="match status" value="1"/>
</dbReference>
<organism evidence="3 4">
    <name type="scientific">Marinovum algicola</name>
    <dbReference type="NCBI Taxonomy" id="42444"/>
    <lineage>
        <taxon>Bacteria</taxon>
        <taxon>Pseudomonadati</taxon>
        <taxon>Pseudomonadota</taxon>
        <taxon>Alphaproteobacteria</taxon>
        <taxon>Rhodobacterales</taxon>
        <taxon>Roseobacteraceae</taxon>
        <taxon>Marinovum</taxon>
    </lineage>
</organism>
<dbReference type="InterPro" id="IPR007492">
    <property type="entry name" value="LytTR_DNA-bd_dom"/>
</dbReference>
<feature type="domain" description="HTH LytTR-type" evidence="2">
    <location>
        <begin position="162"/>
        <end position="251"/>
    </location>
</feature>
<dbReference type="GO" id="GO:0003677">
    <property type="term" value="F:DNA binding"/>
    <property type="evidence" value="ECO:0007669"/>
    <property type="project" value="UniProtKB-KW"/>
</dbReference>
<keyword evidence="1" id="KW-0812">Transmembrane</keyword>
<dbReference type="GeneID" id="80816830"/>
<accession>A0A975W6Z3</accession>
<protein>
    <submittedName>
        <fullName evidence="3">DNA-binding response regulator, LytR/AlgR family</fullName>
    </submittedName>
</protein>
<keyword evidence="3" id="KW-0238">DNA-binding</keyword>
<dbReference type="EMBL" id="FNYY01000001">
    <property type="protein sequence ID" value="SEI67347.1"/>
    <property type="molecule type" value="Genomic_DNA"/>
</dbReference>
<feature type="transmembrane region" description="Helical" evidence="1">
    <location>
        <begin position="46"/>
        <end position="67"/>
    </location>
</feature>
<gene>
    <name evidence="3" type="ORF">SAMN04487940_101565</name>
</gene>
<keyword evidence="1" id="KW-1133">Transmembrane helix</keyword>
<reference evidence="3 4" key="1">
    <citation type="submission" date="2016-10" db="EMBL/GenBank/DDBJ databases">
        <authorList>
            <person name="Varghese N."/>
            <person name="Submissions S."/>
        </authorList>
    </citation>
    <scope>NUCLEOTIDE SEQUENCE [LARGE SCALE GENOMIC DNA]</scope>
    <source>
        <strain evidence="3 4">FF3</strain>
    </source>
</reference>
<comment type="caution">
    <text evidence="3">The sequence shown here is derived from an EMBL/GenBank/DDBJ whole genome shotgun (WGS) entry which is preliminary data.</text>
</comment>
<keyword evidence="1" id="KW-0472">Membrane</keyword>
<evidence type="ECO:0000313" key="3">
    <source>
        <dbReference type="EMBL" id="SEI67347.1"/>
    </source>
</evidence>
<keyword evidence="4" id="KW-1185">Reference proteome</keyword>
<evidence type="ECO:0000313" key="4">
    <source>
        <dbReference type="Proteomes" id="UP000182932"/>
    </source>
</evidence>
<dbReference type="SMART" id="SM00850">
    <property type="entry name" value="LytTR"/>
    <property type="match status" value="1"/>
</dbReference>